<dbReference type="InterPro" id="IPR037388">
    <property type="entry name" value="Blinkin"/>
</dbReference>
<name>A0A7L0JFK9_PIPCL</name>
<evidence type="ECO:0000256" key="1">
    <source>
        <dbReference type="SAM" id="MobiDB-lite"/>
    </source>
</evidence>
<protein>
    <submittedName>
        <fullName evidence="2">KNL1 protein</fullName>
    </submittedName>
</protein>
<feature type="non-terminal residue" evidence="2">
    <location>
        <position position="1"/>
    </location>
</feature>
<organism evidence="2 3">
    <name type="scientific">Piprites chloris</name>
    <name type="common">Wing-barred manakin</name>
    <dbReference type="NCBI Taxonomy" id="114369"/>
    <lineage>
        <taxon>Eukaryota</taxon>
        <taxon>Metazoa</taxon>
        <taxon>Chordata</taxon>
        <taxon>Craniata</taxon>
        <taxon>Vertebrata</taxon>
        <taxon>Euteleostomi</taxon>
        <taxon>Archelosauria</taxon>
        <taxon>Archosauria</taxon>
        <taxon>Dinosauria</taxon>
        <taxon>Saurischia</taxon>
        <taxon>Theropoda</taxon>
        <taxon>Coelurosauria</taxon>
        <taxon>Aves</taxon>
        <taxon>Neognathae</taxon>
        <taxon>Neoaves</taxon>
        <taxon>Telluraves</taxon>
        <taxon>Australaves</taxon>
        <taxon>Passeriformes</taxon>
        <taxon>Pipridae</taxon>
        <taxon>Piprites</taxon>
    </lineage>
</organism>
<dbReference type="GO" id="GO:0008608">
    <property type="term" value="P:attachment of spindle microtubules to kinetochore"/>
    <property type="evidence" value="ECO:0007669"/>
    <property type="project" value="InterPro"/>
</dbReference>
<gene>
    <name evidence="2" type="primary">Knl1_1</name>
    <name evidence="2" type="ORF">PIPCHL_R11680</name>
</gene>
<reference evidence="2 3" key="1">
    <citation type="submission" date="2019-09" db="EMBL/GenBank/DDBJ databases">
        <title>Bird 10,000 Genomes (B10K) Project - Family phase.</title>
        <authorList>
            <person name="Zhang G."/>
        </authorList>
    </citation>
    <scope>NUCLEOTIDE SEQUENCE [LARGE SCALE GENOMIC DNA]</scope>
    <source>
        <strain evidence="2">B10K-DU-007-02</strain>
        <tissue evidence="2">Mixed tissue sample</tissue>
    </source>
</reference>
<dbReference type="InterPro" id="IPR043651">
    <property type="entry name" value="KNL1_MELT_rpt"/>
</dbReference>
<feature type="non-terminal residue" evidence="2">
    <location>
        <position position="504"/>
    </location>
</feature>
<feature type="region of interest" description="Disordered" evidence="1">
    <location>
        <begin position="354"/>
        <end position="400"/>
    </location>
</feature>
<keyword evidence="3" id="KW-1185">Reference proteome</keyword>
<dbReference type="PANTHER" id="PTHR16520">
    <property type="entry name" value="KINETOCHORE SCAFFOLD 1"/>
    <property type="match status" value="1"/>
</dbReference>
<dbReference type="EMBL" id="VXAH01000657">
    <property type="protein sequence ID" value="NXK42920.1"/>
    <property type="molecule type" value="Genomic_DNA"/>
</dbReference>
<evidence type="ECO:0000313" key="2">
    <source>
        <dbReference type="EMBL" id="NXK42920.1"/>
    </source>
</evidence>
<dbReference type="CDD" id="cd21853">
    <property type="entry name" value="KNL1_NTD"/>
    <property type="match status" value="1"/>
</dbReference>
<evidence type="ECO:0000313" key="3">
    <source>
        <dbReference type="Proteomes" id="UP000520962"/>
    </source>
</evidence>
<dbReference type="GO" id="GO:0005634">
    <property type="term" value="C:nucleus"/>
    <property type="evidence" value="ECO:0007669"/>
    <property type="project" value="TreeGrafter"/>
</dbReference>
<dbReference type="AlphaFoldDB" id="A0A7L0JFK9"/>
<accession>A0A7L0JFK9</accession>
<comment type="caution">
    <text evidence="2">The sequence shown here is derived from an EMBL/GenBank/DDBJ whole genome shotgun (WGS) entry which is preliminary data.</text>
</comment>
<dbReference type="PANTHER" id="PTHR16520:SF3">
    <property type="entry name" value="KINETOCHORE SCAFFOLD 1"/>
    <property type="match status" value="1"/>
</dbReference>
<sequence>MDKIYTDPNMENDNTEHIRGKRLSSILKAPRNPLDDLGSGNELTQDINIEKRRKSSRRVSFANTIKVFHRDLKNSTSERENTGMNTLLHAPIQASVQQTEWHDVDQAAPRASGQDATLLFSEENAMEMTASHTALISRNLRTQQAERTEKIDITSFLAGLDSSHGGAEASQGLCLLPDPADHPRPAMEQEEEAPAVKKIDFNEFLLSLKSNEKVPNPAEGPDKENVFFVPCQGSGNVALSSEEFVYSHEPLHTCNVTQVFRGQEGGMEMTKCEAAGVKVPFSGVVSAIRGSLSSETVFRGDKTVVFSKCEDMEMTGNYTDIIYNTSTTGMDNCQNSGRQETTHPVRAVNKVVPTRVDPERHFPTGKTLASGEDLKPPPSADGLRAETSQPRRGSSQLPLFGGKSVVFPSGESMDLTGSCLVMVPDYTINVVLSQPRAGPGDPDQVIFALAEDMEITKTDTAEDAQPIPAIPADKTVVFALHQDDMEITASHTVAVNNNIDGFEA</sequence>
<dbReference type="GO" id="GO:0034501">
    <property type="term" value="P:protein localization to kinetochore"/>
    <property type="evidence" value="ECO:0007669"/>
    <property type="project" value="InterPro"/>
</dbReference>
<proteinExistence type="predicted"/>
<feature type="compositionally biased region" description="Polar residues" evidence="1">
    <location>
        <begin position="386"/>
        <end position="397"/>
    </location>
</feature>
<dbReference type="GO" id="GO:0051301">
    <property type="term" value="P:cell division"/>
    <property type="evidence" value="ECO:0007669"/>
    <property type="project" value="InterPro"/>
</dbReference>
<dbReference type="Proteomes" id="UP000520962">
    <property type="component" value="Unassembled WGS sequence"/>
</dbReference>
<dbReference type="Pfam" id="PF19221">
    <property type="entry name" value="MELT"/>
    <property type="match status" value="4"/>
</dbReference>